<comment type="caution">
    <text evidence="3">The sequence shown here is derived from an EMBL/GenBank/DDBJ whole genome shotgun (WGS) entry which is preliminary data.</text>
</comment>
<organism evidence="3 4">
    <name type="scientific">Astrephomene gubernaculifera</name>
    <dbReference type="NCBI Taxonomy" id="47775"/>
    <lineage>
        <taxon>Eukaryota</taxon>
        <taxon>Viridiplantae</taxon>
        <taxon>Chlorophyta</taxon>
        <taxon>core chlorophytes</taxon>
        <taxon>Chlorophyceae</taxon>
        <taxon>CS clade</taxon>
        <taxon>Chlamydomonadales</taxon>
        <taxon>Astrephomenaceae</taxon>
        <taxon>Astrephomene</taxon>
    </lineage>
</organism>
<keyword evidence="4" id="KW-1185">Reference proteome</keyword>
<dbReference type="Proteomes" id="UP001054857">
    <property type="component" value="Unassembled WGS sequence"/>
</dbReference>
<reference evidence="3 4" key="1">
    <citation type="journal article" date="2021" name="Sci. Rep.">
        <title>Genome sequencing of the multicellular alga Astrephomene provides insights into convergent evolution of germ-soma differentiation.</title>
        <authorList>
            <person name="Yamashita S."/>
            <person name="Yamamoto K."/>
            <person name="Matsuzaki R."/>
            <person name="Suzuki S."/>
            <person name="Yamaguchi H."/>
            <person name="Hirooka S."/>
            <person name="Minakuchi Y."/>
            <person name="Miyagishima S."/>
            <person name="Kawachi M."/>
            <person name="Toyoda A."/>
            <person name="Nozaki H."/>
        </authorList>
    </citation>
    <scope>NUCLEOTIDE SEQUENCE [LARGE SCALE GENOMIC DNA]</scope>
    <source>
        <strain evidence="3 4">NIES-4017</strain>
    </source>
</reference>
<feature type="region of interest" description="Disordered" evidence="1">
    <location>
        <begin position="239"/>
        <end position="264"/>
    </location>
</feature>
<dbReference type="AlphaFoldDB" id="A0AAD3HP20"/>
<evidence type="ECO:0000313" key="3">
    <source>
        <dbReference type="EMBL" id="GFR47812.1"/>
    </source>
</evidence>
<evidence type="ECO:0000256" key="2">
    <source>
        <dbReference type="SAM" id="Phobius"/>
    </source>
</evidence>
<keyword evidence="2" id="KW-0812">Transmembrane</keyword>
<keyword evidence="2" id="KW-1133">Transmembrane helix</keyword>
<accession>A0AAD3HP20</accession>
<feature type="compositionally biased region" description="Polar residues" evidence="1">
    <location>
        <begin position="245"/>
        <end position="264"/>
    </location>
</feature>
<proteinExistence type="predicted"/>
<gene>
    <name evidence="3" type="ORF">Agub_g9589</name>
</gene>
<feature type="transmembrane region" description="Helical" evidence="2">
    <location>
        <begin position="64"/>
        <end position="88"/>
    </location>
</feature>
<evidence type="ECO:0000313" key="4">
    <source>
        <dbReference type="Proteomes" id="UP001054857"/>
    </source>
</evidence>
<keyword evidence="2" id="KW-0472">Membrane</keyword>
<sequence length="264" mass="26554">MKGSNSGLSPSDSLPVRPSAVPIYIWDDASFSSTAEVRVSLTCEKKGDEKSNLQETDANPRCRLLGVIAAVLTCAVIAAAVATPLCLLTRGKASPVIQVQEAGNITHAGTGILNLTATITASSNQTLQTAATELAWACVGPGSPILRVAVQNALQSALRSLGASEAVVEVEAPICNSTLPATAVVPLTVTAANNDLAVAISAALTTTDVGQLLAAVLASKVGMATTDVQLSIRDEALASGEETDATSGSAEATSLGISAQATST</sequence>
<name>A0AAD3HP20_9CHLO</name>
<dbReference type="EMBL" id="BMAR01000020">
    <property type="protein sequence ID" value="GFR47812.1"/>
    <property type="molecule type" value="Genomic_DNA"/>
</dbReference>
<evidence type="ECO:0000256" key="1">
    <source>
        <dbReference type="SAM" id="MobiDB-lite"/>
    </source>
</evidence>
<protein>
    <submittedName>
        <fullName evidence="3">Uncharacterized protein</fullName>
    </submittedName>
</protein>